<dbReference type="InterPro" id="IPR021109">
    <property type="entry name" value="Peptidase_aspartic_dom_sf"/>
</dbReference>
<name>A0A139IMR4_9PEZI</name>
<reference evidence="1 2" key="1">
    <citation type="submission" date="2015-07" db="EMBL/GenBank/DDBJ databases">
        <title>Comparative genomics of the Sigatoka disease complex on banana suggests a link between parallel evolutionary changes in Pseudocercospora fijiensis and Pseudocercospora eumusae and increased virulence on the banana host.</title>
        <authorList>
            <person name="Chang T.-C."/>
            <person name="Salvucci A."/>
            <person name="Crous P.W."/>
            <person name="Stergiopoulos I."/>
        </authorList>
    </citation>
    <scope>NUCLEOTIDE SEQUENCE [LARGE SCALE GENOMIC DNA]</scope>
    <source>
        <strain evidence="1 2">CBS 116634</strain>
    </source>
</reference>
<comment type="caution">
    <text evidence="1">The sequence shown here is derived from an EMBL/GenBank/DDBJ whole genome shotgun (WGS) entry which is preliminary data.</text>
</comment>
<sequence>MAILDRLSAPILHRSSPVITVLTTGADTSIYKVEQTLLDSGASRSCINQRVVEKLGLSMVEHTHPLELSAAGGHVVHNTHETTLTFKITGIEQTILCYVEDREHHFILMLVQDGNGVRRGAM</sequence>
<dbReference type="AlphaFoldDB" id="A0A139IMR4"/>
<gene>
    <name evidence="1" type="ORF">AC579_10423</name>
</gene>
<dbReference type="CDD" id="cd00303">
    <property type="entry name" value="retropepsin_like"/>
    <property type="match status" value="1"/>
</dbReference>
<dbReference type="SUPFAM" id="SSF50630">
    <property type="entry name" value="Acid proteases"/>
    <property type="match status" value="1"/>
</dbReference>
<evidence type="ECO:0008006" key="3">
    <source>
        <dbReference type="Google" id="ProtNLM"/>
    </source>
</evidence>
<dbReference type="EMBL" id="LFZO01000049">
    <property type="protein sequence ID" value="KXT15836.1"/>
    <property type="molecule type" value="Genomic_DNA"/>
</dbReference>
<dbReference type="OrthoDB" id="10469343at2759"/>
<organism evidence="1 2">
    <name type="scientific">Pseudocercospora musae</name>
    <dbReference type="NCBI Taxonomy" id="113226"/>
    <lineage>
        <taxon>Eukaryota</taxon>
        <taxon>Fungi</taxon>
        <taxon>Dikarya</taxon>
        <taxon>Ascomycota</taxon>
        <taxon>Pezizomycotina</taxon>
        <taxon>Dothideomycetes</taxon>
        <taxon>Dothideomycetidae</taxon>
        <taxon>Mycosphaerellales</taxon>
        <taxon>Mycosphaerellaceae</taxon>
        <taxon>Pseudocercospora</taxon>
    </lineage>
</organism>
<dbReference type="Pfam" id="PF13975">
    <property type="entry name" value="gag-asp_proteas"/>
    <property type="match status" value="1"/>
</dbReference>
<evidence type="ECO:0000313" key="2">
    <source>
        <dbReference type="Proteomes" id="UP000073492"/>
    </source>
</evidence>
<accession>A0A139IMR4</accession>
<dbReference type="Proteomes" id="UP000073492">
    <property type="component" value="Unassembled WGS sequence"/>
</dbReference>
<proteinExistence type="predicted"/>
<dbReference type="Gene3D" id="2.40.70.10">
    <property type="entry name" value="Acid Proteases"/>
    <property type="match status" value="1"/>
</dbReference>
<keyword evidence="2" id="KW-1185">Reference proteome</keyword>
<evidence type="ECO:0000313" key="1">
    <source>
        <dbReference type="EMBL" id="KXT15836.1"/>
    </source>
</evidence>
<protein>
    <recommendedName>
        <fullName evidence="3">Peptidase A2 domain-containing protein</fullName>
    </recommendedName>
</protein>